<dbReference type="InterPro" id="IPR001509">
    <property type="entry name" value="Epimerase_deHydtase"/>
</dbReference>
<dbReference type="Proteomes" id="UP001431209">
    <property type="component" value="Unassembled WGS sequence"/>
</dbReference>
<dbReference type="Gene3D" id="3.40.50.720">
    <property type="entry name" value="NAD(P)-binding Rossmann-like Domain"/>
    <property type="match status" value="1"/>
</dbReference>
<dbReference type="AlphaFoldDB" id="A0AAW2ZCG0"/>
<reference evidence="4 5" key="1">
    <citation type="submission" date="2024-03" db="EMBL/GenBank/DDBJ databases">
        <title>The Acrasis kona genome and developmental transcriptomes reveal deep origins of eukaryotic multicellular pathways.</title>
        <authorList>
            <person name="Sheikh S."/>
            <person name="Fu C.-J."/>
            <person name="Brown M.W."/>
            <person name="Baldauf S.L."/>
        </authorList>
    </citation>
    <scope>NUCLEOTIDE SEQUENCE [LARGE SCALE GENOMIC DNA]</scope>
    <source>
        <strain evidence="4 5">ATCC MYA-3509</strain>
    </source>
</reference>
<accession>A0AAW2ZCG0</accession>
<feature type="domain" description="NAD-dependent epimerase/dehydratase" evidence="3">
    <location>
        <begin position="6"/>
        <end position="246"/>
    </location>
</feature>
<dbReference type="InterPro" id="IPR050425">
    <property type="entry name" value="NAD(P)_dehydrat-like"/>
</dbReference>
<sequence>MSGIKVAVTGAGGYIASELVRQLLVKGYQVHGTVRDPKSDKYQHLKELVPDAKYPLKLFAADLLEEGSFKEAFDGVKVVYHTASPFQQKVDNPQKDLVDPALKGTLNVLKSAKESGVNRVVLTASVATIINASKKNYNFTDKDWNEEATIESAPYPFSKVKAERAAWDYVKDNGINLTTIHPGFVLGPVNSDRVDATSVKTVAGLLNGEMKDGARDFVAPMSDVRDIAEAHILASEKDESIGKRYIVASEQTYSLLDLSAILKKKYPDAALPTTGEQTKKGNTFDSGLAKKDLGMELKPVETSVLDFAESLIKVGIVKL</sequence>
<name>A0AAW2ZCG0_9EUKA</name>
<dbReference type="GO" id="GO:0016616">
    <property type="term" value="F:oxidoreductase activity, acting on the CH-OH group of donors, NAD or NADP as acceptor"/>
    <property type="evidence" value="ECO:0007669"/>
    <property type="project" value="TreeGrafter"/>
</dbReference>
<organism evidence="4 5">
    <name type="scientific">Acrasis kona</name>
    <dbReference type="NCBI Taxonomy" id="1008807"/>
    <lineage>
        <taxon>Eukaryota</taxon>
        <taxon>Discoba</taxon>
        <taxon>Heterolobosea</taxon>
        <taxon>Tetramitia</taxon>
        <taxon>Eutetramitia</taxon>
        <taxon>Acrasidae</taxon>
        <taxon>Acrasis</taxon>
    </lineage>
</organism>
<dbReference type="PANTHER" id="PTHR10366">
    <property type="entry name" value="NAD DEPENDENT EPIMERASE/DEHYDRATASE"/>
    <property type="match status" value="1"/>
</dbReference>
<dbReference type="SUPFAM" id="SSF51735">
    <property type="entry name" value="NAD(P)-binding Rossmann-fold domains"/>
    <property type="match status" value="1"/>
</dbReference>
<keyword evidence="1" id="KW-0560">Oxidoreductase</keyword>
<evidence type="ECO:0000313" key="4">
    <source>
        <dbReference type="EMBL" id="KAL0486426.1"/>
    </source>
</evidence>
<comment type="caution">
    <text evidence="4">The sequence shown here is derived from an EMBL/GenBank/DDBJ whole genome shotgun (WGS) entry which is preliminary data.</text>
</comment>
<dbReference type="Pfam" id="PF01370">
    <property type="entry name" value="Epimerase"/>
    <property type="match status" value="1"/>
</dbReference>
<keyword evidence="5" id="KW-1185">Reference proteome</keyword>
<dbReference type="EMBL" id="JAOPGA020001235">
    <property type="protein sequence ID" value="KAL0486426.1"/>
    <property type="molecule type" value="Genomic_DNA"/>
</dbReference>
<protein>
    <submittedName>
        <fullName evidence="4">Tetraketide alpha-pyrone reductase</fullName>
    </submittedName>
</protein>
<evidence type="ECO:0000256" key="1">
    <source>
        <dbReference type="ARBA" id="ARBA00023002"/>
    </source>
</evidence>
<evidence type="ECO:0000259" key="3">
    <source>
        <dbReference type="Pfam" id="PF01370"/>
    </source>
</evidence>
<evidence type="ECO:0000256" key="2">
    <source>
        <dbReference type="ARBA" id="ARBA00023445"/>
    </source>
</evidence>
<evidence type="ECO:0000313" key="5">
    <source>
        <dbReference type="Proteomes" id="UP001431209"/>
    </source>
</evidence>
<dbReference type="FunFam" id="3.40.50.720:FF:000085">
    <property type="entry name" value="Dihydroflavonol reductase"/>
    <property type="match status" value="1"/>
</dbReference>
<proteinExistence type="inferred from homology"/>
<dbReference type="PANTHER" id="PTHR10366:SF564">
    <property type="entry name" value="STEROL-4-ALPHA-CARBOXYLATE 3-DEHYDROGENASE, DECARBOXYLATING"/>
    <property type="match status" value="1"/>
</dbReference>
<gene>
    <name evidence="4" type="ORF">AKO1_012034</name>
</gene>
<comment type="similarity">
    <text evidence="2">Belongs to the NAD(P)-dependent epimerase/dehydratase family. Dihydroflavonol-4-reductase subfamily.</text>
</comment>
<dbReference type="InterPro" id="IPR036291">
    <property type="entry name" value="NAD(P)-bd_dom_sf"/>
</dbReference>